<feature type="binding site" evidence="4">
    <location>
        <position position="80"/>
    </location>
    <ligand>
        <name>S-adenosyl-L-methionine</name>
        <dbReference type="ChEBI" id="CHEBI:59789"/>
    </ligand>
</feature>
<evidence type="ECO:0000256" key="2">
    <source>
        <dbReference type="ARBA" id="ARBA00022679"/>
    </source>
</evidence>
<reference evidence="5 6" key="1">
    <citation type="submission" date="2019-09" db="EMBL/GenBank/DDBJ databases">
        <title>Phylogeny of genus Pseudoclavibacter and closely related genus.</title>
        <authorList>
            <person name="Li Y."/>
        </authorList>
    </citation>
    <scope>NUCLEOTIDE SEQUENCE [LARGE SCALE GENOMIC DNA]</scope>
    <source>
        <strain evidence="5 6">THG-MD12</strain>
    </source>
</reference>
<dbReference type="GO" id="GO:0032259">
    <property type="term" value="P:methylation"/>
    <property type="evidence" value="ECO:0007669"/>
    <property type="project" value="UniProtKB-KW"/>
</dbReference>
<dbReference type="PROSITE" id="PS51608">
    <property type="entry name" value="SAM_MT_UBIE"/>
    <property type="match status" value="1"/>
</dbReference>
<evidence type="ECO:0000313" key="5">
    <source>
        <dbReference type="EMBL" id="KAB1637819.1"/>
    </source>
</evidence>
<dbReference type="UniPathway" id="UPA00079">
    <property type="reaction ID" value="UER00169"/>
</dbReference>
<name>A0A7J5B234_9MICO</name>
<dbReference type="InterPro" id="IPR029063">
    <property type="entry name" value="SAM-dependent_MTases_sf"/>
</dbReference>
<comment type="pathway">
    <text evidence="4">Quinol/quinone metabolism; menaquinone biosynthesis; menaquinol from 1,4-dihydroxy-2-naphthoate: step 2/2.</text>
</comment>
<comment type="function">
    <text evidence="4">Methyltransferase required for the conversion of demethylmenaquinol (DMKH2) to menaquinol (MKH2).</text>
</comment>
<evidence type="ECO:0000313" key="6">
    <source>
        <dbReference type="Proteomes" id="UP000490386"/>
    </source>
</evidence>
<protein>
    <recommendedName>
        <fullName evidence="4">Demethylmenaquinone methyltransferase</fullName>
        <ecNumber evidence="4">2.1.1.163</ecNumber>
    </recommendedName>
</protein>
<feature type="binding site" evidence="4">
    <location>
        <position position="122"/>
    </location>
    <ligand>
        <name>S-adenosyl-L-methionine</name>
        <dbReference type="ChEBI" id="CHEBI:59789"/>
    </ligand>
</feature>
<sequence length="242" mass="26453">MTKADLNKRPEQVSSMFDRVSKKYDETNDILSMGNAARWRVQTRHAIAPQPGEKILDVAAGTGTVSKVLADAGAKVTALDFSAGMIEEGKRIHGANPDIEFVQGDATKLPFDDNTFDASTVSFGLRNVQEPKVALREMLRVTKPGGRLVIAEFSTPPQAIIRTGYRAYMQLAMPSIVKLVSSDPEAYTYLNESIIAWPAQRELASWLREAGFERVKYRNLTAGIVALHKGFVPLSEAGSAPS</sequence>
<keyword evidence="1 4" id="KW-0489">Methyltransferase</keyword>
<dbReference type="CDD" id="cd02440">
    <property type="entry name" value="AdoMet_MTases"/>
    <property type="match status" value="1"/>
</dbReference>
<dbReference type="EMBL" id="WBJX01000003">
    <property type="protein sequence ID" value="KAB1637819.1"/>
    <property type="molecule type" value="Genomic_DNA"/>
</dbReference>
<dbReference type="Proteomes" id="UP000490386">
    <property type="component" value="Unassembled WGS sequence"/>
</dbReference>
<dbReference type="GO" id="GO:0043770">
    <property type="term" value="F:demethylmenaquinone methyltransferase activity"/>
    <property type="evidence" value="ECO:0007669"/>
    <property type="project" value="UniProtKB-UniRule"/>
</dbReference>
<dbReference type="Pfam" id="PF01209">
    <property type="entry name" value="Ubie_methyltran"/>
    <property type="match status" value="1"/>
</dbReference>
<comment type="catalytic activity">
    <reaction evidence="4">
        <text>a 2-demethylmenaquinol + S-adenosyl-L-methionine = a menaquinol + S-adenosyl-L-homocysteine + H(+)</text>
        <dbReference type="Rhea" id="RHEA:42640"/>
        <dbReference type="Rhea" id="RHEA-COMP:9539"/>
        <dbReference type="Rhea" id="RHEA-COMP:9563"/>
        <dbReference type="ChEBI" id="CHEBI:15378"/>
        <dbReference type="ChEBI" id="CHEBI:18151"/>
        <dbReference type="ChEBI" id="CHEBI:55437"/>
        <dbReference type="ChEBI" id="CHEBI:57856"/>
        <dbReference type="ChEBI" id="CHEBI:59789"/>
        <dbReference type="EC" id="2.1.1.163"/>
    </reaction>
</comment>
<dbReference type="InterPro" id="IPR004033">
    <property type="entry name" value="UbiE/COQ5_MeTrFase"/>
</dbReference>
<dbReference type="GO" id="GO:0009234">
    <property type="term" value="P:menaquinone biosynthetic process"/>
    <property type="evidence" value="ECO:0007669"/>
    <property type="project" value="UniProtKB-UniRule"/>
</dbReference>
<dbReference type="Gene3D" id="3.40.50.150">
    <property type="entry name" value="Vaccinia Virus protein VP39"/>
    <property type="match status" value="1"/>
</dbReference>
<gene>
    <name evidence="4" type="primary">menG</name>
    <name evidence="5" type="ORF">F8O03_11555</name>
</gene>
<dbReference type="SUPFAM" id="SSF53335">
    <property type="entry name" value="S-adenosyl-L-methionine-dependent methyltransferases"/>
    <property type="match status" value="1"/>
</dbReference>
<dbReference type="PANTHER" id="PTHR43591:SF24">
    <property type="entry name" value="2-METHOXY-6-POLYPRENYL-1,4-BENZOQUINOL METHYLASE, MITOCHONDRIAL"/>
    <property type="match status" value="1"/>
</dbReference>
<comment type="caution">
    <text evidence="5">The sequence shown here is derived from an EMBL/GenBank/DDBJ whole genome shotgun (WGS) entry which is preliminary data.</text>
</comment>
<keyword evidence="6" id="KW-1185">Reference proteome</keyword>
<keyword evidence="4" id="KW-0474">Menaquinone biosynthesis</keyword>
<feature type="binding site" evidence="4">
    <location>
        <position position="62"/>
    </location>
    <ligand>
        <name>S-adenosyl-L-methionine</name>
        <dbReference type="ChEBI" id="CHEBI:59789"/>
    </ligand>
</feature>
<keyword evidence="3 4" id="KW-0949">S-adenosyl-L-methionine</keyword>
<evidence type="ECO:0000256" key="4">
    <source>
        <dbReference type="HAMAP-Rule" id="MF_01813"/>
    </source>
</evidence>
<proteinExistence type="inferred from homology"/>
<dbReference type="PROSITE" id="PS01184">
    <property type="entry name" value="UBIE_2"/>
    <property type="match status" value="1"/>
</dbReference>
<dbReference type="AlphaFoldDB" id="A0A7J5B234"/>
<comment type="similarity">
    <text evidence="4">Belongs to the class I-like SAM-binding methyltransferase superfamily. MenG/UbiE family.</text>
</comment>
<dbReference type="NCBIfam" id="TIGR01934">
    <property type="entry name" value="MenG_MenH_UbiE"/>
    <property type="match status" value="1"/>
</dbReference>
<evidence type="ECO:0000256" key="3">
    <source>
        <dbReference type="ARBA" id="ARBA00022691"/>
    </source>
</evidence>
<keyword evidence="2 4" id="KW-0808">Transferase</keyword>
<accession>A0A7J5B234</accession>
<dbReference type="OrthoDB" id="9808140at2"/>
<dbReference type="InterPro" id="IPR023576">
    <property type="entry name" value="UbiE/COQ5_MeTrFase_CS"/>
</dbReference>
<feature type="binding site" evidence="4">
    <location>
        <begin position="105"/>
        <end position="106"/>
    </location>
    <ligand>
        <name>S-adenosyl-L-methionine</name>
        <dbReference type="ChEBI" id="CHEBI:59789"/>
    </ligand>
</feature>
<dbReference type="HAMAP" id="MF_01813">
    <property type="entry name" value="MenG_UbiE_methyltr"/>
    <property type="match status" value="1"/>
</dbReference>
<organism evidence="5 6">
    <name type="scientific">Pseudoclavibacter terrae</name>
    <dbReference type="NCBI Taxonomy" id="1530195"/>
    <lineage>
        <taxon>Bacteria</taxon>
        <taxon>Bacillati</taxon>
        <taxon>Actinomycetota</taxon>
        <taxon>Actinomycetes</taxon>
        <taxon>Micrococcales</taxon>
        <taxon>Microbacteriaceae</taxon>
        <taxon>Pseudoclavibacter</taxon>
    </lineage>
</organism>
<dbReference type="PANTHER" id="PTHR43591">
    <property type="entry name" value="METHYLTRANSFERASE"/>
    <property type="match status" value="1"/>
</dbReference>
<dbReference type="RefSeq" id="WP_151423970.1">
    <property type="nucleotide sequence ID" value="NZ_WBJX01000003.1"/>
</dbReference>
<dbReference type="EC" id="2.1.1.163" evidence="4"/>
<evidence type="ECO:0000256" key="1">
    <source>
        <dbReference type="ARBA" id="ARBA00022603"/>
    </source>
</evidence>